<organism evidence="2 3">
    <name type="scientific">Trematosphaeria pertusa</name>
    <dbReference type="NCBI Taxonomy" id="390896"/>
    <lineage>
        <taxon>Eukaryota</taxon>
        <taxon>Fungi</taxon>
        <taxon>Dikarya</taxon>
        <taxon>Ascomycota</taxon>
        <taxon>Pezizomycotina</taxon>
        <taxon>Dothideomycetes</taxon>
        <taxon>Pleosporomycetidae</taxon>
        <taxon>Pleosporales</taxon>
        <taxon>Massarineae</taxon>
        <taxon>Trematosphaeriaceae</taxon>
        <taxon>Trematosphaeria</taxon>
    </lineage>
</organism>
<dbReference type="EMBL" id="ML987192">
    <property type="protein sequence ID" value="KAF2251974.1"/>
    <property type="molecule type" value="Genomic_DNA"/>
</dbReference>
<dbReference type="Proteomes" id="UP000800094">
    <property type="component" value="Unassembled WGS sequence"/>
</dbReference>
<dbReference type="AlphaFoldDB" id="A0A6A6IN34"/>
<name>A0A6A6IN34_9PLEO</name>
<dbReference type="OrthoDB" id="10596854at2759"/>
<evidence type="ECO:0000313" key="2">
    <source>
        <dbReference type="EMBL" id="KAF2251974.1"/>
    </source>
</evidence>
<protein>
    <submittedName>
        <fullName evidence="2">Uncharacterized protein</fullName>
    </submittedName>
</protein>
<feature type="region of interest" description="Disordered" evidence="1">
    <location>
        <begin position="167"/>
        <end position="194"/>
    </location>
</feature>
<feature type="compositionally biased region" description="Basic and acidic residues" evidence="1">
    <location>
        <begin position="185"/>
        <end position="194"/>
    </location>
</feature>
<sequence>MSTPRTPSPSLSQHPSAQPSDDDAKTVTSEPDATYDVLQERLHNWLNIPSSLSDTETNQLVNNITFLIRHWQRLHASAPTAGFNIAGIPDSEVCVVLGGEEGRYRMSVYVGEHQVLVGKLVFDRVRAMAGLSERVEQMVMWCMKGPIVGIEEKVEIAVAVARGKTIVGGENGGSDTPEPRGSLASKDERLDKKS</sequence>
<dbReference type="RefSeq" id="XP_033686978.1">
    <property type="nucleotide sequence ID" value="XM_033832950.1"/>
</dbReference>
<evidence type="ECO:0000256" key="1">
    <source>
        <dbReference type="SAM" id="MobiDB-lite"/>
    </source>
</evidence>
<proteinExistence type="predicted"/>
<keyword evidence="3" id="KW-1185">Reference proteome</keyword>
<dbReference type="GeneID" id="54586280"/>
<evidence type="ECO:0000313" key="3">
    <source>
        <dbReference type="Proteomes" id="UP000800094"/>
    </source>
</evidence>
<accession>A0A6A6IN34</accession>
<feature type="compositionally biased region" description="Polar residues" evidence="1">
    <location>
        <begin position="1"/>
        <end position="19"/>
    </location>
</feature>
<reference evidence="2" key="1">
    <citation type="journal article" date="2020" name="Stud. Mycol.">
        <title>101 Dothideomycetes genomes: a test case for predicting lifestyles and emergence of pathogens.</title>
        <authorList>
            <person name="Haridas S."/>
            <person name="Albert R."/>
            <person name="Binder M."/>
            <person name="Bloem J."/>
            <person name="Labutti K."/>
            <person name="Salamov A."/>
            <person name="Andreopoulos B."/>
            <person name="Baker S."/>
            <person name="Barry K."/>
            <person name="Bills G."/>
            <person name="Bluhm B."/>
            <person name="Cannon C."/>
            <person name="Castanera R."/>
            <person name="Culley D."/>
            <person name="Daum C."/>
            <person name="Ezra D."/>
            <person name="Gonzalez J."/>
            <person name="Henrissat B."/>
            <person name="Kuo A."/>
            <person name="Liang C."/>
            <person name="Lipzen A."/>
            <person name="Lutzoni F."/>
            <person name="Magnuson J."/>
            <person name="Mondo S."/>
            <person name="Nolan M."/>
            <person name="Ohm R."/>
            <person name="Pangilinan J."/>
            <person name="Park H.-J."/>
            <person name="Ramirez L."/>
            <person name="Alfaro M."/>
            <person name="Sun H."/>
            <person name="Tritt A."/>
            <person name="Yoshinaga Y."/>
            <person name="Zwiers L.-H."/>
            <person name="Turgeon B."/>
            <person name="Goodwin S."/>
            <person name="Spatafora J."/>
            <person name="Crous P."/>
            <person name="Grigoriev I."/>
        </authorList>
    </citation>
    <scope>NUCLEOTIDE SEQUENCE</scope>
    <source>
        <strain evidence="2">CBS 122368</strain>
    </source>
</reference>
<gene>
    <name evidence="2" type="ORF">BU26DRAFT_561755</name>
</gene>
<feature type="region of interest" description="Disordered" evidence="1">
    <location>
        <begin position="1"/>
        <end position="28"/>
    </location>
</feature>